<dbReference type="SUPFAM" id="SSF51735">
    <property type="entry name" value="NAD(P)-binding Rossmann-fold domains"/>
    <property type="match status" value="1"/>
</dbReference>
<keyword evidence="4" id="KW-1185">Reference proteome</keyword>
<dbReference type="CDD" id="cd05350">
    <property type="entry name" value="SDR_c6"/>
    <property type="match status" value="1"/>
</dbReference>
<dbReference type="Pfam" id="PF00106">
    <property type="entry name" value="adh_short"/>
    <property type="match status" value="1"/>
</dbReference>
<dbReference type="EMBL" id="CCMZ01000021">
    <property type="protein sequence ID" value="CDX18682.1"/>
    <property type="molecule type" value="Genomic_DNA"/>
</dbReference>
<sequence length="282" mass="30815">MALYRANPKDGVAWITGGSSGLGRALAKDLANQGYAVAVTSLPQDPADTLIVETAQMPGHVRSFPCDVTDEHGMARTAAAIEEQMGPIVLAVFNAGNYIATPGENLVVRDFHRSFAVNYFGIVNGVVPVVEHMRVRGRGHVVLVGSVTAYSGWPTTAAYGGTKAAINILAESLKYDFDKMNIRVQVINPGFVDTPLTEKNKLPMPGLMPVHRASRRMARGIRRGGFEVTFPYHISWPLKLLGLLPRPIGRFVIGLTTHWWGRPLHFDRRPAGEKDPSRDRAP</sequence>
<dbReference type="InterPro" id="IPR036291">
    <property type="entry name" value="NAD(P)-bd_dom_sf"/>
</dbReference>
<dbReference type="STRING" id="69974.MPLDJ20_140156"/>
<dbReference type="Proteomes" id="UP000045285">
    <property type="component" value="Unassembled WGS sequence"/>
</dbReference>
<dbReference type="PANTHER" id="PTHR44196:SF3">
    <property type="entry name" value="SHORT CHAIN DEHYDROGENASE FAMILY PROTEIN"/>
    <property type="match status" value="1"/>
</dbReference>
<evidence type="ECO:0000256" key="2">
    <source>
        <dbReference type="ARBA" id="ARBA00023002"/>
    </source>
</evidence>
<dbReference type="AlphaFoldDB" id="A0A090DV92"/>
<accession>A0A090DV92</accession>
<keyword evidence="2" id="KW-0560">Oxidoreductase</keyword>
<evidence type="ECO:0000313" key="3">
    <source>
        <dbReference type="EMBL" id="CDX18682.1"/>
    </source>
</evidence>
<proteinExistence type="inferred from homology"/>
<protein>
    <submittedName>
        <fullName evidence="3">Oxidoreductase</fullName>
    </submittedName>
</protein>
<gene>
    <name evidence="3" type="ORF">MPL3356_280094</name>
</gene>
<comment type="similarity">
    <text evidence="1">Belongs to the short-chain dehydrogenases/reductases (SDR) family.</text>
</comment>
<dbReference type="PANTHER" id="PTHR44196">
    <property type="entry name" value="DEHYDROGENASE/REDUCTASE SDR FAMILY MEMBER 7B"/>
    <property type="match status" value="1"/>
</dbReference>
<dbReference type="Gene3D" id="3.40.50.720">
    <property type="entry name" value="NAD(P)-binding Rossmann-like Domain"/>
    <property type="match status" value="1"/>
</dbReference>
<dbReference type="GO" id="GO:0016020">
    <property type="term" value="C:membrane"/>
    <property type="evidence" value="ECO:0007669"/>
    <property type="project" value="TreeGrafter"/>
</dbReference>
<organism evidence="3 4">
    <name type="scientific">Mesorhizobium plurifarium</name>
    <dbReference type="NCBI Taxonomy" id="69974"/>
    <lineage>
        <taxon>Bacteria</taxon>
        <taxon>Pseudomonadati</taxon>
        <taxon>Pseudomonadota</taxon>
        <taxon>Alphaproteobacteria</taxon>
        <taxon>Hyphomicrobiales</taxon>
        <taxon>Phyllobacteriaceae</taxon>
        <taxon>Mesorhizobium</taxon>
    </lineage>
</organism>
<dbReference type="InterPro" id="IPR002347">
    <property type="entry name" value="SDR_fam"/>
</dbReference>
<evidence type="ECO:0000313" key="4">
    <source>
        <dbReference type="Proteomes" id="UP000045285"/>
    </source>
</evidence>
<name>A0A090DV92_MESPL</name>
<dbReference type="GO" id="GO:0016491">
    <property type="term" value="F:oxidoreductase activity"/>
    <property type="evidence" value="ECO:0007669"/>
    <property type="project" value="UniProtKB-KW"/>
</dbReference>
<dbReference type="PRINTS" id="PR00081">
    <property type="entry name" value="GDHRDH"/>
</dbReference>
<evidence type="ECO:0000256" key="1">
    <source>
        <dbReference type="ARBA" id="ARBA00006484"/>
    </source>
</evidence>
<reference evidence="4" key="1">
    <citation type="submission" date="2014-08" db="EMBL/GenBank/DDBJ databases">
        <authorList>
            <person name="Moulin L."/>
        </authorList>
    </citation>
    <scope>NUCLEOTIDE SEQUENCE [LARGE SCALE GENOMIC DNA]</scope>
</reference>